<dbReference type="PANTHER" id="PTHR35184">
    <property type="entry name" value="YALI0C10208P"/>
    <property type="match status" value="1"/>
</dbReference>
<dbReference type="EMBL" id="CAFZ01001431">
    <property type="protein sequence ID" value="CCA77271.1"/>
    <property type="molecule type" value="Genomic_DNA"/>
</dbReference>
<feature type="transmembrane region" description="Helical" evidence="2">
    <location>
        <begin position="209"/>
        <end position="229"/>
    </location>
</feature>
<keyword evidence="2" id="KW-0812">Transmembrane</keyword>
<organism evidence="3 4">
    <name type="scientific">Serendipita indica (strain DSM 11827)</name>
    <name type="common">Root endophyte fungus</name>
    <name type="synonym">Piriformospora indica</name>
    <dbReference type="NCBI Taxonomy" id="1109443"/>
    <lineage>
        <taxon>Eukaryota</taxon>
        <taxon>Fungi</taxon>
        <taxon>Dikarya</taxon>
        <taxon>Basidiomycota</taxon>
        <taxon>Agaricomycotina</taxon>
        <taxon>Agaricomycetes</taxon>
        <taxon>Sebacinales</taxon>
        <taxon>Serendipitaceae</taxon>
        <taxon>Serendipita</taxon>
    </lineage>
</organism>
<keyword evidence="2" id="KW-0472">Membrane</keyword>
<evidence type="ECO:0000313" key="3">
    <source>
        <dbReference type="EMBL" id="CCA77271.1"/>
    </source>
</evidence>
<accession>G4U128</accession>
<reference evidence="3 4" key="1">
    <citation type="journal article" date="2011" name="PLoS Pathog.">
        <title>Endophytic Life Strategies Decoded by Genome and Transcriptome Analyses of the Mutualistic Root Symbiont Piriformospora indica.</title>
        <authorList>
            <person name="Zuccaro A."/>
            <person name="Lahrmann U."/>
            <person name="Guldener U."/>
            <person name="Langen G."/>
            <person name="Pfiffi S."/>
            <person name="Biedenkopf D."/>
            <person name="Wong P."/>
            <person name="Samans B."/>
            <person name="Grimm C."/>
            <person name="Basiewicz M."/>
            <person name="Murat C."/>
            <person name="Martin F."/>
            <person name="Kogel K.H."/>
        </authorList>
    </citation>
    <scope>NUCLEOTIDE SEQUENCE [LARGE SCALE GENOMIC DNA]</scope>
    <source>
        <strain evidence="3 4">DSM 11827</strain>
    </source>
</reference>
<keyword evidence="4" id="KW-1185">Reference proteome</keyword>
<feature type="transmembrane region" description="Helical" evidence="2">
    <location>
        <begin position="56"/>
        <end position="82"/>
    </location>
</feature>
<evidence type="ECO:0000256" key="1">
    <source>
        <dbReference type="SAM" id="MobiDB-lite"/>
    </source>
</evidence>
<evidence type="ECO:0000313" key="4">
    <source>
        <dbReference type="Proteomes" id="UP000007148"/>
    </source>
</evidence>
<dbReference type="PANTHER" id="PTHR35184:SF1">
    <property type="entry name" value="INTEGRAL MEMBRANE PROTEIN"/>
    <property type="match status" value="1"/>
</dbReference>
<dbReference type="AlphaFoldDB" id="G4U128"/>
<name>G4U128_SERID</name>
<protein>
    <submittedName>
        <fullName evidence="3">Uncharacterized protein</fullName>
    </submittedName>
</protein>
<keyword evidence="2" id="KW-1133">Transmembrane helix</keyword>
<comment type="caution">
    <text evidence="3">The sequence shown here is derived from an EMBL/GenBank/DDBJ whole genome shotgun (WGS) entry which is preliminary data.</text>
</comment>
<sequence length="241" mass="26322">MSRRFFGQLHPHHAVIVERLITGSVIAILPTLVMVITTVIQSYLTHDRHILSIDRTIRLVVSCIFTILPFIPIPVVCIVLGLKMASPGGLNGPNTTISDEESPTNKPNDLEGFELANSSGMLSVDNDTLADSATVGEKKDSPAQVTMRQRGEPETGFGPVPASRKAILETAAVIVIPAILLTFEQGVRTAQAFYVHQPGQAIPWYMTKAAFWICIFGLEVVSVLIFGLAQLPQRFSHLRIL</sequence>
<dbReference type="InParanoid" id="G4U128"/>
<proteinExistence type="predicted"/>
<evidence type="ECO:0000256" key="2">
    <source>
        <dbReference type="SAM" id="Phobius"/>
    </source>
</evidence>
<dbReference type="OrthoDB" id="3357002at2759"/>
<feature type="transmembrane region" description="Helical" evidence="2">
    <location>
        <begin position="20"/>
        <end position="44"/>
    </location>
</feature>
<dbReference type="HOGENOM" id="CLU_067872_0_0_1"/>
<gene>
    <name evidence="3" type="ORF">PIIN_11249</name>
</gene>
<dbReference type="Proteomes" id="UP000007148">
    <property type="component" value="Unassembled WGS sequence"/>
</dbReference>
<feature type="transmembrane region" description="Helical" evidence="2">
    <location>
        <begin position="166"/>
        <end position="183"/>
    </location>
</feature>
<feature type="region of interest" description="Disordered" evidence="1">
    <location>
        <begin position="133"/>
        <end position="159"/>
    </location>
</feature>